<evidence type="ECO:0000313" key="2">
    <source>
        <dbReference type="Proteomes" id="UP000576209"/>
    </source>
</evidence>
<gene>
    <name evidence="1" type="ORF">GGR28_002572</name>
</gene>
<dbReference type="InterPro" id="IPR047765">
    <property type="entry name" value="GHMP_GYDIA-like"/>
</dbReference>
<sequence>MQRITEYYGHGKLLLTGEYFVLEGATALAIPTKTGQRFTVGPLWGDLRYDLEWIIDDGTAAPRRELFFLREDWAASTKPSANPVKARLQQLFRAAEQLRPGCTTALYQKKVATRLEFHPDWGLGSSSTLVYFLGRLLGVNPYKLLELSFGGSGYDIACAGATGPLLYRRMGSYPEVTEVKWSPTWASKTHFVYLNRKQNSREGISAYRAAEKSPRTLGQITQLTLALVDAPDLRAAARLLNDHEKIVANTLGVQPVKERLFRDFPGATKSLGAWGGDFIWALSELPREKVTGYFNERGYPTVIPYNEMVL</sequence>
<reference evidence="1 2" key="1">
    <citation type="submission" date="2020-08" db="EMBL/GenBank/DDBJ databases">
        <title>Genomic Encyclopedia of Type Strains, Phase IV (KMG-IV): sequencing the most valuable type-strain genomes for metagenomic binning, comparative biology and taxonomic classification.</title>
        <authorList>
            <person name="Goeker M."/>
        </authorList>
    </citation>
    <scope>NUCLEOTIDE SEQUENCE [LARGE SCALE GENOMIC DNA]</scope>
    <source>
        <strain evidence="1 2">DSM 105137</strain>
    </source>
</reference>
<dbReference type="NCBIfam" id="NF040656">
    <property type="entry name" value="GHMP_GYDIA"/>
    <property type="match status" value="1"/>
</dbReference>
<dbReference type="InterPro" id="IPR020568">
    <property type="entry name" value="Ribosomal_Su5_D2-typ_SF"/>
</dbReference>
<organism evidence="1 2">
    <name type="scientific">Neolewinella aquimaris</name>
    <dbReference type="NCBI Taxonomy" id="1835722"/>
    <lineage>
        <taxon>Bacteria</taxon>
        <taxon>Pseudomonadati</taxon>
        <taxon>Bacteroidota</taxon>
        <taxon>Saprospiria</taxon>
        <taxon>Saprospirales</taxon>
        <taxon>Lewinellaceae</taxon>
        <taxon>Neolewinella</taxon>
    </lineage>
</organism>
<keyword evidence="1" id="KW-0418">Kinase</keyword>
<dbReference type="GO" id="GO:0016301">
    <property type="term" value="F:kinase activity"/>
    <property type="evidence" value="ECO:0007669"/>
    <property type="project" value="UniProtKB-KW"/>
</dbReference>
<protein>
    <submittedName>
        <fullName evidence="1">Mevalonate kinase</fullName>
    </submittedName>
</protein>
<dbReference type="EMBL" id="JACIFF010000006">
    <property type="protein sequence ID" value="MBB4079945.1"/>
    <property type="molecule type" value="Genomic_DNA"/>
</dbReference>
<name>A0A840E8N7_9BACT</name>
<dbReference type="Proteomes" id="UP000576209">
    <property type="component" value="Unassembled WGS sequence"/>
</dbReference>
<keyword evidence="1" id="KW-0808">Transferase</keyword>
<dbReference type="Gene3D" id="3.30.230.10">
    <property type="match status" value="1"/>
</dbReference>
<dbReference type="SUPFAM" id="SSF54211">
    <property type="entry name" value="Ribosomal protein S5 domain 2-like"/>
    <property type="match status" value="1"/>
</dbReference>
<evidence type="ECO:0000313" key="1">
    <source>
        <dbReference type="EMBL" id="MBB4079945.1"/>
    </source>
</evidence>
<dbReference type="InterPro" id="IPR014721">
    <property type="entry name" value="Ribsml_uS5_D2-typ_fold_subgr"/>
</dbReference>
<proteinExistence type="predicted"/>
<dbReference type="RefSeq" id="WP_183496183.1">
    <property type="nucleotide sequence ID" value="NZ_JACIFF010000006.1"/>
</dbReference>
<comment type="caution">
    <text evidence="1">The sequence shown here is derived from an EMBL/GenBank/DDBJ whole genome shotgun (WGS) entry which is preliminary data.</text>
</comment>
<dbReference type="AlphaFoldDB" id="A0A840E8N7"/>
<keyword evidence="2" id="KW-1185">Reference proteome</keyword>
<accession>A0A840E8N7</accession>